<dbReference type="AlphaFoldDB" id="A0A9W6J1B1"/>
<dbReference type="Pfam" id="PF05159">
    <property type="entry name" value="Capsule_synth"/>
    <property type="match status" value="1"/>
</dbReference>
<evidence type="ECO:0000313" key="2">
    <source>
        <dbReference type="Proteomes" id="UP001143372"/>
    </source>
</evidence>
<evidence type="ECO:0000313" key="1">
    <source>
        <dbReference type="EMBL" id="GLK68985.1"/>
    </source>
</evidence>
<accession>A0A9W6J1B1</accession>
<evidence type="ECO:0008006" key="3">
    <source>
        <dbReference type="Google" id="ProtNLM"/>
    </source>
</evidence>
<keyword evidence="2" id="KW-1185">Reference proteome</keyword>
<dbReference type="SUPFAM" id="SSF48452">
    <property type="entry name" value="TPR-like"/>
    <property type="match status" value="1"/>
</dbReference>
<protein>
    <recommendedName>
        <fullName evidence="3">Capsular biosynthesis protein</fullName>
    </recommendedName>
</protein>
<dbReference type="EMBL" id="BSFI01000018">
    <property type="protein sequence ID" value="GLK68985.1"/>
    <property type="molecule type" value="Genomic_DNA"/>
</dbReference>
<name>A0A9W6J1B1_9HYPH</name>
<reference evidence="1" key="2">
    <citation type="submission" date="2023-01" db="EMBL/GenBank/DDBJ databases">
        <authorList>
            <person name="Sun Q."/>
            <person name="Evtushenko L."/>
        </authorList>
    </citation>
    <scope>NUCLEOTIDE SEQUENCE</scope>
    <source>
        <strain evidence="1">VKM B-2347</strain>
    </source>
</reference>
<dbReference type="Proteomes" id="UP001143372">
    <property type="component" value="Unassembled WGS sequence"/>
</dbReference>
<reference evidence="1" key="1">
    <citation type="journal article" date="2014" name="Int. J. Syst. Evol. Microbiol.">
        <title>Complete genome sequence of Corynebacterium casei LMG S-19264T (=DSM 44701T), isolated from a smear-ripened cheese.</title>
        <authorList>
            <consortium name="US DOE Joint Genome Institute (JGI-PGF)"/>
            <person name="Walter F."/>
            <person name="Albersmeier A."/>
            <person name="Kalinowski J."/>
            <person name="Ruckert C."/>
        </authorList>
    </citation>
    <scope>NUCLEOTIDE SEQUENCE</scope>
    <source>
        <strain evidence="1">VKM B-2347</strain>
    </source>
</reference>
<proteinExistence type="predicted"/>
<organism evidence="1 2">
    <name type="scientific">Hansschlegelia plantiphila</name>
    <dbReference type="NCBI Taxonomy" id="374655"/>
    <lineage>
        <taxon>Bacteria</taxon>
        <taxon>Pseudomonadati</taxon>
        <taxon>Pseudomonadota</taxon>
        <taxon>Alphaproteobacteria</taxon>
        <taxon>Hyphomicrobiales</taxon>
        <taxon>Methylopilaceae</taxon>
        <taxon>Hansschlegelia</taxon>
    </lineage>
</organism>
<dbReference type="InterPro" id="IPR007833">
    <property type="entry name" value="Capsule_polysaccharide_synth"/>
</dbReference>
<dbReference type="GO" id="GO:0000271">
    <property type="term" value="P:polysaccharide biosynthetic process"/>
    <property type="evidence" value="ECO:0007669"/>
    <property type="project" value="InterPro"/>
</dbReference>
<comment type="caution">
    <text evidence="1">The sequence shown here is derived from an EMBL/GenBank/DDBJ whole genome shotgun (WGS) entry which is preliminary data.</text>
</comment>
<dbReference type="Gene3D" id="1.25.40.10">
    <property type="entry name" value="Tetratricopeptide repeat domain"/>
    <property type="match status" value="1"/>
</dbReference>
<dbReference type="InterPro" id="IPR011990">
    <property type="entry name" value="TPR-like_helical_dom_sf"/>
</dbReference>
<sequence>MEALPSARTRLSSEEVTALSPAAFAGLRLVPPEPRPEPAPPAVRTRRRAWFADRAQLESAALALMKAKNFAAAERRLVRLALTGPISDICYLDYVRKVIYPRHATRTADIGRSRDLTRFQAHMNRAFVLAGEGDLAGAQDQLHELLKLTGPNADVWHAIWFICRYGGEIDASVTAGQKYLELTPGVKFRFAKGLALAAERIGRIGVMKFALKRAIKDAKECEKQPKLFKREYVRLARFWLDVYDLERAERVLALARKRKLSGVDDLAETLALVRSEAKDWLHHAEAARLDLQRRIKGVKMPTPPRAVEVVLPSAALTFKPSENRLFRSTLRCVHTEIFAALETTGRPVRIRSKLDSQTVVPGRKDRRLVSYHTQDAPGLSIHFKEAYHPGYITLDPQGYAGWCSVADLELDALKLGAVSLEKAETFFHERATTLISKNVSKYEQPDIAAQALPTPYLFVGLQIINDSVQRLAHMPMLTMLQEVSDYCRLNGLNLVVKRHPLCTSPAVAERLRAGEATGEFIVSSASVHQLIRGATAICVVNSGVGFEALFHLKPVYLFGKSDYRHACYEVRRPGDFTAMFRGELPLLPSATLKRYIYWLHHSHFIDCSDSETARAEIRARVLKYIDSKKSRNFFDSLRRGIASRFF</sequence>
<dbReference type="GO" id="GO:0015774">
    <property type="term" value="P:polysaccharide transport"/>
    <property type="evidence" value="ECO:0007669"/>
    <property type="project" value="InterPro"/>
</dbReference>
<gene>
    <name evidence="1" type="ORF">GCM10008179_26230</name>
</gene>